<dbReference type="GeneID" id="115943985"/>
<dbReference type="PANTHER" id="PTHR12287">
    <property type="entry name" value="EPIDERMAL GROWTH FACTOR RECEPTOR KINASE SUBSTRATE EPS8-RELATED PROTEIN"/>
    <property type="match status" value="1"/>
</dbReference>
<dbReference type="PANTHER" id="PTHR12287:SF19">
    <property type="entry name" value="EPIDERMAL GROWTH FACTOR RECEPTOR KINASE SUBSTRATE 8-LIKE PROTEIN 1"/>
    <property type="match status" value="1"/>
</dbReference>
<dbReference type="SUPFAM" id="SSF50729">
    <property type="entry name" value="PH domain-like"/>
    <property type="match status" value="1"/>
</dbReference>
<dbReference type="RefSeq" id="XP_030893983.1">
    <property type="nucleotide sequence ID" value="XM_031038123.1"/>
</dbReference>
<gene>
    <name evidence="4" type="primary">LOC115943985</name>
</gene>
<dbReference type="AlphaFoldDB" id="A0A7F8RMF1"/>
<dbReference type="GO" id="GO:0003779">
    <property type="term" value="F:actin binding"/>
    <property type="evidence" value="ECO:0007669"/>
    <property type="project" value="TreeGrafter"/>
</dbReference>
<dbReference type="InterPro" id="IPR011993">
    <property type="entry name" value="PH-like_dom_sf"/>
</dbReference>
<dbReference type="GO" id="GO:0007266">
    <property type="term" value="P:Rho protein signal transduction"/>
    <property type="evidence" value="ECO:0007669"/>
    <property type="project" value="TreeGrafter"/>
</dbReference>
<dbReference type="GO" id="GO:0032587">
    <property type="term" value="C:ruffle membrane"/>
    <property type="evidence" value="ECO:0007669"/>
    <property type="project" value="TreeGrafter"/>
</dbReference>
<dbReference type="GO" id="GO:0031982">
    <property type="term" value="C:vesicle"/>
    <property type="evidence" value="ECO:0007669"/>
    <property type="project" value="TreeGrafter"/>
</dbReference>
<accession>A0A7F8RMF1</accession>
<name>A0A7F8RMF1_LEPWE</name>
<dbReference type="OrthoDB" id="4680325at2759"/>
<dbReference type="InterPro" id="IPR039801">
    <property type="entry name" value="EPS8-like"/>
</dbReference>
<dbReference type="FunFam" id="2.30.29.30:FF:000261">
    <property type="entry name" value="Epidermal growth factor receptor kinase substrate 8-like protein 1"/>
    <property type="match status" value="1"/>
</dbReference>
<dbReference type="CDD" id="cd01210">
    <property type="entry name" value="PTB_EPS8"/>
    <property type="match status" value="1"/>
</dbReference>
<keyword evidence="3" id="KW-1185">Reference proteome</keyword>
<evidence type="ECO:0000313" key="3">
    <source>
        <dbReference type="Proteomes" id="UP000245341"/>
    </source>
</evidence>
<dbReference type="InterPro" id="IPR033928">
    <property type="entry name" value="EPS8_PTB"/>
</dbReference>
<dbReference type="Pfam" id="PF08416">
    <property type="entry name" value="PTB"/>
    <property type="match status" value="1"/>
</dbReference>
<protein>
    <submittedName>
        <fullName evidence="4">Epidermal growth factor receptor kinase substrate 8-like protein 1</fullName>
    </submittedName>
</protein>
<dbReference type="KEGG" id="lww:115943985"/>
<dbReference type="InterPro" id="IPR013625">
    <property type="entry name" value="PTB"/>
</dbReference>
<sequence>MSTTTGPEAAPKPSAKSIYEQRKRYSTVVMADVSQYPVNHLVTFCLGEEDGVHTVEDASRKLAVMDSQGRIWAQEMLLRVSPDHVTLLDPISKEDLESYPLGAIVRCDVVLLPGRSRSLLLLVCQEPERTQPDVHFFQGLRLGGPPGTAAGSAPPEDLSVPARRADVSTPPRGALGNGVRKRKLLMATGLAPPRGTLGSQPL</sequence>
<evidence type="ECO:0000256" key="1">
    <source>
        <dbReference type="SAM" id="MobiDB-lite"/>
    </source>
</evidence>
<feature type="region of interest" description="Disordered" evidence="1">
    <location>
        <begin position="145"/>
        <end position="177"/>
    </location>
</feature>
<evidence type="ECO:0000259" key="2">
    <source>
        <dbReference type="Pfam" id="PF08416"/>
    </source>
</evidence>
<organism evidence="3 4">
    <name type="scientific">Leptonychotes weddellii</name>
    <name type="common">Weddell seal</name>
    <name type="synonym">Otaria weddellii</name>
    <dbReference type="NCBI Taxonomy" id="9713"/>
    <lineage>
        <taxon>Eukaryota</taxon>
        <taxon>Metazoa</taxon>
        <taxon>Chordata</taxon>
        <taxon>Craniata</taxon>
        <taxon>Vertebrata</taxon>
        <taxon>Euteleostomi</taxon>
        <taxon>Mammalia</taxon>
        <taxon>Eutheria</taxon>
        <taxon>Laurasiatheria</taxon>
        <taxon>Carnivora</taxon>
        <taxon>Caniformia</taxon>
        <taxon>Pinnipedia</taxon>
        <taxon>Phocidae</taxon>
        <taxon>Monachinae</taxon>
        <taxon>Lobodontini</taxon>
        <taxon>Leptonychotes</taxon>
    </lineage>
</organism>
<dbReference type="Gene3D" id="2.30.29.30">
    <property type="entry name" value="Pleckstrin-homology domain (PH domain)/Phosphotyrosine-binding domain (PTB)"/>
    <property type="match status" value="1"/>
</dbReference>
<dbReference type="GO" id="GO:0035023">
    <property type="term" value="P:regulation of Rho protein signal transduction"/>
    <property type="evidence" value="ECO:0007669"/>
    <property type="project" value="TreeGrafter"/>
</dbReference>
<proteinExistence type="predicted"/>
<evidence type="ECO:0000313" key="4">
    <source>
        <dbReference type="RefSeq" id="XP_030893983.1"/>
    </source>
</evidence>
<dbReference type="GO" id="GO:1900029">
    <property type="term" value="P:positive regulation of ruffle assembly"/>
    <property type="evidence" value="ECO:0007669"/>
    <property type="project" value="TreeGrafter"/>
</dbReference>
<dbReference type="Proteomes" id="UP000245341">
    <property type="component" value="Unplaced"/>
</dbReference>
<feature type="domain" description="PTB" evidence="2">
    <location>
        <begin position="35"/>
        <end position="142"/>
    </location>
</feature>
<reference evidence="4" key="1">
    <citation type="submission" date="2025-08" db="UniProtKB">
        <authorList>
            <consortium name="RefSeq"/>
        </authorList>
    </citation>
    <scope>IDENTIFICATION</scope>
    <source>
        <tissue evidence="4">Liver</tissue>
    </source>
</reference>